<dbReference type="InterPro" id="IPR045180">
    <property type="entry name" value="La_dom_prot"/>
</dbReference>
<dbReference type="Gene3D" id="1.10.10.10">
    <property type="entry name" value="Winged helix-like DNA-binding domain superfamily/Winged helix DNA-binding domain"/>
    <property type="match status" value="1"/>
</dbReference>
<dbReference type="GO" id="GO:0006396">
    <property type="term" value="P:RNA processing"/>
    <property type="evidence" value="ECO:0007669"/>
    <property type="project" value="InterPro"/>
</dbReference>
<gene>
    <name evidence="8" type="ORF">BS50DRAFT_570747</name>
</gene>
<dbReference type="PANTHER" id="PTHR22792:SF140">
    <property type="entry name" value="ACHILLES, ISOFORM A"/>
    <property type="match status" value="1"/>
</dbReference>
<dbReference type="PANTHER" id="PTHR22792">
    <property type="entry name" value="LUPUS LA PROTEIN-RELATED"/>
    <property type="match status" value="1"/>
</dbReference>
<evidence type="ECO:0000256" key="5">
    <source>
        <dbReference type="SAM" id="MobiDB-lite"/>
    </source>
</evidence>
<evidence type="ECO:0000313" key="8">
    <source>
        <dbReference type="EMBL" id="PSN71380.1"/>
    </source>
</evidence>
<keyword evidence="9" id="KW-1185">Reference proteome</keyword>
<dbReference type="InterPro" id="IPR012677">
    <property type="entry name" value="Nucleotide-bd_a/b_plait_sf"/>
</dbReference>
<organism evidence="8 9">
    <name type="scientific">Corynespora cassiicola Philippines</name>
    <dbReference type="NCBI Taxonomy" id="1448308"/>
    <lineage>
        <taxon>Eukaryota</taxon>
        <taxon>Fungi</taxon>
        <taxon>Dikarya</taxon>
        <taxon>Ascomycota</taxon>
        <taxon>Pezizomycotina</taxon>
        <taxon>Dothideomycetes</taxon>
        <taxon>Pleosporomycetidae</taxon>
        <taxon>Pleosporales</taxon>
        <taxon>Corynesporascaceae</taxon>
        <taxon>Corynespora</taxon>
    </lineage>
</organism>
<dbReference type="InterPro" id="IPR002344">
    <property type="entry name" value="Lupus_La"/>
</dbReference>
<protein>
    <submittedName>
        <fullName evidence="8">Uncharacterized protein</fullName>
    </submittedName>
</protein>
<dbReference type="InterPro" id="IPR006630">
    <property type="entry name" value="La_HTH"/>
</dbReference>
<evidence type="ECO:0000256" key="3">
    <source>
        <dbReference type="ARBA" id="ARBA00023242"/>
    </source>
</evidence>
<dbReference type="PROSITE" id="PS50961">
    <property type="entry name" value="HTH_LA"/>
    <property type="match status" value="1"/>
</dbReference>
<dbReference type="GO" id="GO:1990904">
    <property type="term" value="C:ribonucleoprotein complex"/>
    <property type="evidence" value="ECO:0007669"/>
    <property type="project" value="InterPro"/>
</dbReference>
<dbReference type="SUPFAM" id="SSF54928">
    <property type="entry name" value="RNA-binding domain, RBD"/>
    <property type="match status" value="1"/>
</dbReference>
<dbReference type="InterPro" id="IPR036388">
    <property type="entry name" value="WH-like_DNA-bd_sf"/>
</dbReference>
<dbReference type="CDD" id="cd12291">
    <property type="entry name" value="RRM1_La"/>
    <property type="match status" value="1"/>
</dbReference>
<evidence type="ECO:0000259" key="7">
    <source>
        <dbReference type="PROSITE" id="PS50961"/>
    </source>
</evidence>
<feature type="domain" description="HTH La-type RNA-binding" evidence="7">
    <location>
        <begin position="81"/>
        <end position="171"/>
    </location>
</feature>
<name>A0A2T2P120_CORCC</name>
<feature type="compositionally biased region" description="Basic and acidic residues" evidence="5">
    <location>
        <begin position="355"/>
        <end position="421"/>
    </location>
</feature>
<dbReference type="Pfam" id="PF05383">
    <property type="entry name" value="La"/>
    <property type="match status" value="1"/>
</dbReference>
<evidence type="ECO:0000256" key="4">
    <source>
        <dbReference type="PROSITE-ProRule" id="PRU00332"/>
    </source>
</evidence>
<dbReference type="InterPro" id="IPR035979">
    <property type="entry name" value="RBD_domain_sf"/>
</dbReference>
<feature type="region of interest" description="Disordered" evidence="5">
    <location>
        <begin position="263"/>
        <end position="421"/>
    </location>
</feature>
<dbReference type="SMART" id="SM00360">
    <property type="entry name" value="RRM"/>
    <property type="match status" value="1"/>
</dbReference>
<feature type="domain" description="RRM" evidence="6">
    <location>
        <begin position="203"/>
        <end position="280"/>
    </location>
</feature>
<dbReference type="GO" id="GO:0005634">
    <property type="term" value="C:nucleus"/>
    <property type="evidence" value="ECO:0007669"/>
    <property type="project" value="UniProtKB-SubCell"/>
</dbReference>
<dbReference type="GO" id="GO:0003729">
    <property type="term" value="F:mRNA binding"/>
    <property type="evidence" value="ECO:0007669"/>
    <property type="project" value="TreeGrafter"/>
</dbReference>
<evidence type="ECO:0000313" key="9">
    <source>
        <dbReference type="Proteomes" id="UP000240883"/>
    </source>
</evidence>
<dbReference type="SUPFAM" id="SSF46785">
    <property type="entry name" value="Winged helix' DNA-binding domain"/>
    <property type="match status" value="1"/>
</dbReference>
<dbReference type="SMART" id="SM00715">
    <property type="entry name" value="LA"/>
    <property type="match status" value="1"/>
</dbReference>
<evidence type="ECO:0000256" key="1">
    <source>
        <dbReference type="ARBA" id="ARBA00004123"/>
    </source>
</evidence>
<feature type="compositionally biased region" description="Basic residues" evidence="5">
    <location>
        <begin position="310"/>
        <end position="322"/>
    </location>
</feature>
<dbReference type="PRINTS" id="PR00302">
    <property type="entry name" value="LUPUSLA"/>
</dbReference>
<dbReference type="Pfam" id="PF00076">
    <property type="entry name" value="RRM_1"/>
    <property type="match status" value="1"/>
</dbReference>
<feature type="compositionally biased region" description="Basic and acidic residues" evidence="5">
    <location>
        <begin position="273"/>
        <end position="303"/>
    </location>
</feature>
<dbReference type="AlphaFoldDB" id="A0A2T2P120"/>
<dbReference type="PROSITE" id="PS50102">
    <property type="entry name" value="RRM"/>
    <property type="match status" value="1"/>
</dbReference>
<evidence type="ECO:0000259" key="6">
    <source>
        <dbReference type="PROSITE" id="PS50102"/>
    </source>
</evidence>
<dbReference type="InterPro" id="IPR036390">
    <property type="entry name" value="WH_DNA-bd_sf"/>
</dbReference>
<feature type="compositionally biased region" description="Basic and acidic residues" evidence="5">
    <location>
        <begin position="35"/>
        <end position="68"/>
    </location>
</feature>
<keyword evidence="2 4" id="KW-0694">RNA-binding</keyword>
<feature type="compositionally biased region" description="Basic and acidic residues" evidence="5">
    <location>
        <begin position="324"/>
        <end position="348"/>
    </location>
</feature>
<dbReference type="Gene3D" id="3.30.70.330">
    <property type="match status" value="1"/>
</dbReference>
<dbReference type="STRING" id="1448308.A0A2T2P120"/>
<dbReference type="Proteomes" id="UP000240883">
    <property type="component" value="Unassembled WGS sequence"/>
</dbReference>
<dbReference type="OrthoDB" id="439993at2759"/>
<proteinExistence type="predicted"/>
<dbReference type="EMBL" id="KZ678131">
    <property type="protein sequence ID" value="PSN71380.1"/>
    <property type="molecule type" value="Genomic_DNA"/>
</dbReference>
<evidence type="ECO:0000256" key="2">
    <source>
        <dbReference type="ARBA" id="ARBA00022884"/>
    </source>
</evidence>
<dbReference type="InterPro" id="IPR000504">
    <property type="entry name" value="RRM_dom"/>
</dbReference>
<comment type="subcellular location">
    <subcellularLocation>
        <location evidence="1">Nucleus</location>
    </subcellularLocation>
</comment>
<reference evidence="8 9" key="1">
    <citation type="journal article" date="2018" name="Front. Microbiol.">
        <title>Genome-Wide Analysis of Corynespora cassiicola Leaf Fall Disease Putative Effectors.</title>
        <authorList>
            <person name="Lopez D."/>
            <person name="Ribeiro S."/>
            <person name="Label P."/>
            <person name="Fumanal B."/>
            <person name="Venisse J.S."/>
            <person name="Kohler A."/>
            <person name="de Oliveira R.R."/>
            <person name="Labutti K."/>
            <person name="Lipzen A."/>
            <person name="Lail K."/>
            <person name="Bauer D."/>
            <person name="Ohm R.A."/>
            <person name="Barry K.W."/>
            <person name="Spatafora J."/>
            <person name="Grigoriev I.V."/>
            <person name="Martin F.M."/>
            <person name="Pujade-Renaud V."/>
        </authorList>
    </citation>
    <scope>NUCLEOTIDE SEQUENCE [LARGE SCALE GENOMIC DNA]</scope>
    <source>
        <strain evidence="8 9">Philippines</strain>
    </source>
</reference>
<keyword evidence="3" id="KW-0539">Nucleus</keyword>
<accession>A0A2T2P120</accession>
<feature type="region of interest" description="Disordered" evidence="5">
    <location>
        <begin position="1"/>
        <end position="87"/>
    </location>
</feature>
<sequence length="421" mass="48341">MSDTNNGAAEPVRDPAEVVATDNAANNKNEAGADSQEKPKAAHKHEDRRGDRRDGRSNYNRGSRDSRSSHHKKPRNDEFDNLEETDDPVEIRKQVEFYFSASNLFTDKHLFFELQGPKNKPVSLKHLHTFKRMKRFQPYSAVVAAVRESSELVLDESGGAGNEAVSRKEPLVVPGRFTDEKSEPSLEELYDRCFKSSRNNLDKSAYVKDFGEKEPGQIELETFFQAYGSVMVRKRREQNGEWKGSVFVEFDTEDSMKQFVELDPKPKFNGNELHVESKKAYSTRKCEEKGITPSWERDQRESRGGFGGRGRGRGGGRGRGRGRGGSDRRDNRDRRDHRDRRDQKRDDSPSANDNWNDRRDRGDEPRKYKKEAVPMEKDEYGVPVVKDSRTEEEKSNKRKATDDTPRDSDAKKSKIDLKEDE</sequence>